<dbReference type="PANTHER" id="PTHR13789">
    <property type="entry name" value="MONOOXYGENASE"/>
    <property type="match status" value="1"/>
</dbReference>
<protein>
    <submittedName>
        <fullName evidence="8">FAD/NAD(P)-binding domain-containing protein</fullName>
    </submittedName>
</protein>
<evidence type="ECO:0000256" key="4">
    <source>
        <dbReference type="ARBA" id="ARBA00023002"/>
    </source>
</evidence>
<evidence type="ECO:0000259" key="6">
    <source>
        <dbReference type="Pfam" id="PF01494"/>
    </source>
</evidence>
<dbReference type="SUPFAM" id="SSF56112">
    <property type="entry name" value="Protein kinase-like (PK-like)"/>
    <property type="match status" value="1"/>
</dbReference>
<keyword evidence="2" id="KW-0285">Flavoprotein</keyword>
<keyword evidence="9" id="KW-1185">Reference proteome</keyword>
<dbReference type="Proteomes" id="UP000218334">
    <property type="component" value="Unassembled WGS sequence"/>
</dbReference>
<evidence type="ECO:0000256" key="5">
    <source>
        <dbReference type="ARBA" id="ARBA00023033"/>
    </source>
</evidence>
<evidence type="ECO:0000259" key="7">
    <source>
        <dbReference type="Pfam" id="PF01636"/>
    </source>
</evidence>
<dbReference type="InterPro" id="IPR002938">
    <property type="entry name" value="FAD-bd"/>
</dbReference>
<gene>
    <name evidence="8" type="ORF">ARMSODRAFT_978163</name>
</gene>
<sequence length="652" mass="71601">MAENMVREPLSGIDILIAGGGLAGLTAAIECYRKGHNVRVVERRPGLDPFGDLIAVQPSALRTMRKWPGFVNQLYENQFARDIHMYKFDGTLIGVFPSLGDYDPSTGERAIALSRLELHRALHKYATSLGISVEHGISVEDYSETVDKGCAILADGTKLEADLVIAADGVGGKGWGIVSGKKEEPISSGYAIYRTTFPLEYALKDPLLAKVYEGDGSHGTVYIGSNTHIVTGKNKNDDGNATEDWSKTQSSDSALKYVKDWSPFVPALINAVPNKEVVDWKLMWRNPQPKWISPMGRVAQIGDAAHSLLPTSGSGATMAMEDGFTVAACLHISGKDKIPLAVQVYNKLRKPSAIAVNPLDLNIPQHQYKLDISKSNANCIERLPFGLILKHTQDIPPEIEANNIKFVHENTTIPVPRILDVLPDIPKGAESEGLILMTEIKGVTLVQWLLARTTFPPEFLHYSELIFGPAHLRGGRSLKELSELMESFNKPVLDLSDSALLIADLKKALTELRSIPPPPSVQPLKNIRGFHDMLLANVSCLASPVYAKPHKLCFSHCDLNPTNILVTEDGRLAAIIDWEAAGWFPEYWEYTSKVMQNVDSEILATFWDAAGVFGNGCYEKELELERALWHSTGDSAVHPGIRPDDPLDAPLH</sequence>
<dbReference type="SUPFAM" id="SSF54373">
    <property type="entry name" value="FAD-linked reductases, C-terminal domain"/>
    <property type="match status" value="1"/>
</dbReference>
<feature type="domain" description="FAD-binding" evidence="6">
    <location>
        <begin position="14"/>
        <end position="172"/>
    </location>
</feature>
<keyword evidence="4" id="KW-0560">Oxidoreductase</keyword>
<dbReference type="EMBL" id="KZ293444">
    <property type="protein sequence ID" value="PBK65709.1"/>
    <property type="molecule type" value="Genomic_DNA"/>
</dbReference>
<dbReference type="InterPro" id="IPR011009">
    <property type="entry name" value="Kinase-like_dom_sf"/>
</dbReference>
<dbReference type="InterPro" id="IPR002575">
    <property type="entry name" value="Aminoglycoside_PTrfase"/>
</dbReference>
<dbReference type="Gene3D" id="3.50.50.60">
    <property type="entry name" value="FAD/NAD(P)-binding domain"/>
    <property type="match status" value="1"/>
</dbReference>
<reference evidence="9" key="1">
    <citation type="journal article" date="2017" name="Nat. Ecol. Evol.">
        <title>Genome expansion and lineage-specific genetic innovations in the forest pathogenic fungi Armillaria.</title>
        <authorList>
            <person name="Sipos G."/>
            <person name="Prasanna A.N."/>
            <person name="Walter M.C."/>
            <person name="O'Connor E."/>
            <person name="Balint B."/>
            <person name="Krizsan K."/>
            <person name="Kiss B."/>
            <person name="Hess J."/>
            <person name="Varga T."/>
            <person name="Slot J."/>
            <person name="Riley R."/>
            <person name="Boka B."/>
            <person name="Rigling D."/>
            <person name="Barry K."/>
            <person name="Lee J."/>
            <person name="Mihaltcheva S."/>
            <person name="LaButti K."/>
            <person name="Lipzen A."/>
            <person name="Waldron R."/>
            <person name="Moloney N.M."/>
            <person name="Sperisen C."/>
            <person name="Kredics L."/>
            <person name="Vagvoelgyi C."/>
            <person name="Patrignani A."/>
            <person name="Fitzpatrick D."/>
            <person name="Nagy I."/>
            <person name="Doyle S."/>
            <person name="Anderson J.B."/>
            <person name="Grigoriev I.V."/>
            <person name="Gueldener U."/>
            <person name="Muensterkoetter M."/>
            <person name="Nagy L.G."/>
        </authorList>
    </citation>
    <scope>NUCLEOTIDE SEQUENCE [LARGE SCALE GENOMIC DNA]</scope>
    <source>
        <strain evidence="9">28-4</strain>
    </source>
</reference>
<dbReference type="CDD" id="cd05120">
    <property type="entry name" value="APH_ChoK_like"/>
    <property type="match status" value="1"/>
</dbReference>
<dbReference type="PRINTS" id="PR00420">
    <property type="entry name" value="RNGMNOXGNASE"/>
</dbReference>
<name>A0A2H3B482_9AGAR</name>
<proteinExistence type="inferred from homology"/>
<dbReference type="PANTHER" id="PTHR13789:SF236">
    <property type="entry name" value="MONOOXYGENASE, PUTATIVE (AFU_ORTHOLOGUE AFUA_6G12060)-RELATED"/>
    <property type="match status" value="1"/>
</dbReference>
<keyword evidence="5" id="KW-0503">Monooxygenase</keyword>
<dbReference type="Gene3D" id="3.90.1200.10">
    <property type="match status" value="1"/>
</dbReference>
<dbReference type="SUPFAM" id="SSF51905">
    <property type="entry name" value="FAD/NAD(P)-binding domain"/>
    <property type="match status" value="1"/>
</dbReference>
<evidence type="ECO:0000313" key="8">
    <source>
        <dbReference type="EMBL" id="PBK65709.1"/>
    </source>
</evidence>
<comment type="similarity">
    <text evidence="1">Belongs to the paxM FAD-dependent monooxygenase family.</text>
</comment>
<dbReference type="STRING" id="1076256.A0A2H3B482"/>
<dbReference type="GO" id="GO:0004497">
    <property type="term" value="F:monooxygenase activity"/>
    <property type="evidence" value="ECO:0007669"/>
    <property type="project" value="UniProtKB-KW"/>
</dbReference>
<keyword evidence="3" id="KW-0274">FAD</keyword>
<dbReference type="GO" id="GO:0071949">
    <property type="term" value="F:FAD binding"/>
    <property type="evidence" value="ECO:0007669"/>
    <property type="project" value="InterPro"/>
</dbReference>
<evidence type="ECO:0000256" key="3">
    <source>
        <dbReference type="ARBA" id="ARBA00022827"/>
    </source>
</evidence>
<accession>A0A2H3B482</accession>
<evidence type="ECO:0000256" key="2">
    <source>
        <dbReference type="ARBA" id="ARBA00022630"/>
    </source>
</evidence>
<evidence type="ECO:0000313" key="9">
    <source>
        <dbReference type="Proteomes" id="UP000218334"/>
    </source>
</evidence>
<dbReference type="InterPro" id="IPR050493">
    <property type="entry name" value="FAD-dep_Monooxygenase_BioMet"/>
</dbReference>
<evidence type="ECO:0000256" key="1">
    <source>
        <dbReference type="ARBA" id="ARBA00007992"/>
    </source>
</evidence>
<dbReference type="Pfam" id="PF01636">
    <property type="entry name" value="APH"/>
    <property type="match status" value="1"/>
</dbReference>
<feature type="domain" description="Aminoglycoside phosphotransferase" evidence="7">
    <location>
        <begin position="550"/>
        <end position="611"/>
    </location>
</feature>
<dbReference type="AlphaFoldDB" id="A0A2H3B482"/>
<organism evidence="8 9">
    <name type="scientific">Armillaria solidipes</name>
    <dbReference type="NCBI Taxonomy" id="1076256"/>
    <lineage>
        <taxon>Eukaryota</taxon>
        <taxon>Fungi</taxon>
        <taxon>Dikarya</taxon>
        <taxon>Basidiomycota</taxon>
        <taxon>Agaricomycotina</taxon>
        <taxon>Agaricomycetes</taxon>
        <taxon>Agaricomycetidae</taxon>
        <taxon>Agaricales</taxon>
        <taxon>Marasmiineae</taxon>
        <taxon>Physalacriaceae</taxon>
        <taxon>Armillaria</taxon>
    </lineage>
</organism>
<dbReference type="InterPro" id="IPR036188">
    <property type="entry name" value="FAD/NAD-bd_sf"/>
</dbReference>
<dbReference type="Pfam" id="PF01494">
    <property type="entry name" value="FAD_binding_3"/>
    <property type="match status" value="1"/>
</dbReference>